<protein>
    <submittedName>
        <fullName evidence="1">Uncharacterized protein</fullName>
    </submittedName>
</protein>
<proteinExistence type="predicted"/>
<keyword evidence="2" id="KW-1185">Reference proteome</keyword>
<reference evidence="1" key="2">
    <citation type="submission" date="2022-01" db="EMBL/GenBank/DDBJ databases">
        <authorList>
            <person name="Yamashiro T."/>
            <person name="Shiraishi A."/>
            <person name="Satake H."/>
            <person name="Nakayama K."/>
        </authorList>
    </citation>
    <scope>NUCLEOTIDE SEQUENCE</scope>
</reference>
<evidence type="ECO:0000313" key="1">
    <source>
        <dbReference type="EMBL" id="GJS62424.1"/>
    </source>
</evidence>
<sequence>MQECAHTITTLSEVIKKVTFKASAQSLKINVLSSKLNFMELEEDTSTKLSRFNNMISELKSQRMAKSKSEVRHKVIQRSKALNKSKIKIKSSNQVLKIMNRDPTDDLA</sequence>
<comment type="caution">
    <text evidence="1">The sequence shown here is derived from an EMBL/GenBank/DDBJ whole genome shotgun (WGS) entry which is preliminary data.</text>
</comment>
<accession>A0ABQ4XAZ7</accession>
<organism evidence="1 2">
    <name type="scientific">Tanacetum coccineum</name>
    <dbReference type="NCBI Taxonomy" id="301880"/>
    <lineage>
        <taxon>Eukaryota</taxon>
        <taxon>Viridiplantae</taxon>
        <taxon>Streptophyta</taxon>
        <taxon>Embryophyta</taxon>
        <taxon>Tracheophyta</taxon>
        <taxon>Spermatophyta</taxon>
        <taxon>Magnoliopsida</taxon>
        <taxon>eudicotyledons</taxon>
        <taxon>Gunneridae</taxon>
        <taxon>Pentapetalae</taxon>
        <taxon>asterids</taxon>
        <taxon>campanulids</taxon>
        <taxon>Asterales</taxon>
        <taxon>Asteraceae</taxon>
        <taxon>Asteroideae</taxon>
        <taxon>Anthemideae</taxon>
        <taxon>Anthemidinae</taxon>
        <taxon>Tanacetum</taxon>
    </lineage>
</organism>
<dbReference type="Proteomes" id="UP001151760">
    <property type="component" value="Unassembled WGS sequence"/>
</dbReference>
<name>A0ABQ4XAZ7_9ASTR</name>
<dbReference type="EMBL" id="BQNB010009359">
    <property type="protein sequence ID" value="GJS62424.1"/>
    <property type="molecule type" value="Genomic_DNA"/>
</dbReference>
<evidence type="ECO:0000313" key="2">
    <source>
        <dbReference type="Proteomes" id="UP001151760"/>
    </source>
</evidence>
<reference evidence="1" key="1">
    <citation type="journal article" date="2022" name="Int. J. Mol. Sci.">
        <title>Draft Genome of Tanacetum Coccineum: Genomic Comparison of Closely Related Tanacetum-Family Plants.</title>
        <authorList>
            <person name="Yamashiro T."/>
            <person name="Shiraishi A."/>
            <person name="Nakayama K."/>
            <person name="Satake H."/>
        </authorList>
    </citation>
    <scope>NUCLEOTIDE SEQUENCE</scope>
</reference>
<gene>
    <name evidence="1" type="ORF">Tco_0657208</name>
</gene>